<name>A0AAV5C0Z9_ELECO</name>
<dbReference type="EC" id="3.1.22.-" evidence="1"/>
<evidence type="ECO:0000256" key="2">
    <source>
        <dbReference type="SAM" id="MobiDB-lite"/>
    </source>
</evidence>
<keyword evidence="1" id="KW-0234">DNA repair</keyword>
<dbReference type="EMBL" id="BQKI01000004">
    <property type="protein sequence ID" value="GJM91907.1"/>
    <property type="molecule type" value="Genomic_DNA"/>
</dbReference>
<dbReference type="AlphaFoldDB" id="A0AAV5C0Z9"/>
<keyword evidence="4" id="KW-1185">Reference proteome</keyword>
<comment type="function">
    <text evidence="1">Interacts with EME1 to form a DNA structure-specific endonuclease with substrate preference for branched DNA structures with a 5'-end at the branch nick. Typical substrates include 3'-flap structures, D-loops, replication forks and nicked Holliday junctions. May be required in mitosis for the processing of stalled or collapsed replication fork intermediates. May be required in meiosis for the repair of meiosis-specific double strand breaks subsequent to single-end invasion (SEI).</text>
</comment>
<dbReference type="GO" id="GO:0006308">
    <property type="term" value="P:DNA catabolic process"/>
    <property type="evidence" value="ECO:0007669"/>
    <property type="project" value="UniProtKB-UniRule"/>
</dbReference>
<dbReference type="InterPro" id="IPR033309">
    <property type="entry name" value="Mus81"/>
</dbReference>
<comment type="subcellular location">
    <subcellularLocation>
        <location evidence="1">Nucleus</location>
    </subcellularLocation>
</comment>
<evidence type="ECO:0000313" key="4">
    <source>
        <dbReference type="Proteomes" id="UP001054889"/>
    </source>
</evidence>
<evidence type="ECO:0000313" key="3">
    <source>
        <dbReference type="EMBL" id="GJM91907.1"/>
    </source>
</evidence>
<reference evidence="3" key="2">
    <citation type="submission" date="2021-12" db="EMBL/GenBank/DDBJ databases">
        <title>Resequencing data analysis of finger millet.</title>
        <authorList>
            <person name="Hatakeyama M."/>
            <person name="Aluri S."/>
            <person name="Balachadran M.T."/>
            <person name="Sivarajan S.R."/>
            <person name="Poveda L."/>
            <person name="Shimizu-Inatsugi R."/>
            <person name="Schlapbach R."/>
            <person name="Sreeman S.M."/>
            <person name="Shimizu K.K."/>
        </authorList>
    </citation>
    <scope>NUCLEOTIDE SEQUENCE</scope>
</reference>
<comment type="subunit">
    <text evidence="1">Interacts with EME1.</text>
</comment>
<organism evidence="3 4">
    <name type="scientific">Eleusine coracana subsp. coracana</name>
    <dbReference type="NCBI Taxonomy" id="191504"/>
    <lineage>
        <taxon>Eukaryota</taxon>
        <taxon>Viridiplantae</taxon>
        <taxon>Streptophyta</taxon>
        <taxon>Embryophyta</taxon>
        <taxon>Tracheophyta</taxon>
        <taxon>Spermatophyta</taxon>
        <taxon>Magnoliopsida</taxon>
        <taxon>Liliopsida</taxon>
        <taxon>Poales</taxon>
        <taxon>Poaceae</taxon>
        <taxon>PACMAD clade</taxon>
        <taxon>Chloridoideae</taxon>
        <taxon>Cynodonteae</taxon>
        <taxon>Eleusininae</taxon>
        <taxon>Eleusine</taxon>
    </lineage>
</organism>
<feature type="region of interest" description="Disordered" evidence="2">
    <location>
        <begin position="203"/>
        <end position="223"/>
    </location>
</feature>
<keyword evidence="1" id="KW-0539">Nucleus</keyword>
<comment type="similarity">
    <text evidence="1">Belongs to the XPF family.</text>
</comment>
<evidence type="ECO:0000256" key="1">
    <source>
        <dbReference type="RuleBase" id="RU369042"/>
    </source>
</evidence>
<dbReference type="Proteomes" id="UP001054889">
    <property type="component" value="Unassembled WGS sequence"/>
</dbReference>
<protein>
    <recommendedName>
        <fullName evidence="1">Crossover junction endonuclease MUS81</fullName>
        <ecNumber evidence="1">3.1.22.-</ecNumber>
    </recommendedName>
</protein>
<comment type="caution">
    <text evidence="3">The sequence shown here is derived from an EMBL/GenBank/DDBJ whole genome shotgun (WGS) entry which is preliminary data.</text>
</comment>
<dbReference type="PANTHER" id="PTHR13451">
    <property type="entry name" value="CLASS II CROSSOVER JUNCTION ENDONUCLEASE MUS81"/>
    <property type="match status" value="1"/>
</dbReference>
<comment type="cofactor">
    <cofactor evidence="1">
        <name>Mg(2+)</name>
        <dbReference type="ChEBI" id="CHEBI:18420"/>
    </cofactor>
</comment>
<dbReference type="GO" id="GO:0046872">
    <property type="term" value="F:metal ion binding"/>
    <property type="evidence" value="ECO:0007669"/>
    <property type="project" value="UniProtKB-UniRule"/>
</dbReference>
<dbReference type="PANTHER" id="PTHR13451:SF0">
    <property type="entry name" value="CROSSOVER JUNCTION ENDONUCLEASE MUS81"/>
    <property type="match status" value="1"/>
</dbReference>
<keyword evidence="1" id="KW-0233">DNA recombination</keyword>
<sequence>MRTLSPAPPWSGVPAPSATDSLVRHRHGLAALPSAVMLRRLGFPTVPDRKIESLHHLNGGLFLLRPDPQTLAGRQTPPIRRPQATPYRPKPGPPKQPCEMAPPVRKQFRVMCPENQALSRFFMQKWQSLMNEPDGLSATQSSRWPTPKRSISCAQERIRTLDDFKGDQVVATSGVGRWLTFHMKEFFGEHIQDLSPAKADVARGSGNQLHVSRKETRGSKPYRPRKNTAAYAILITLLRYMLTEEGEKTARDCLSQPGFGDSEGPIVITSIHNTSVDPVAETMSGPFMIIRRSRTSVARHSPKLVWDSSPKKVQSSYKAQVQTKYSAEGIIFCDSDSEEAHRKDSPLKDNGPSAEFSMLHRGTSYMSNAMLAMPPRQSNENFLEAYEVVLILDDREKFGFRCGLRKVIYLVEGDPKSPHVSEKAKTACFTTEILDGFDILRTSGYAETERQYVYLTSSIIEYCNTNFSNLANSSHVCLTYNEFERRCKDFDKSKSTDGDTRAQEEMLQKKSKKVNAGASRNIFKLVWAEG</sequence>
<keyword evidence="1" id="KW-0479">Metal-binding</keyword>
<keyword evidence="1" id="KW-0378">Hydrolase</keyword>
<dbReference type="GO" id="GO:0048257">
    <property type="term" value="F:3'-flap endonuclease activity"/>
    <property type="evidence" value="ECO:0007669"/>
    <property type="project" value="TreeGrafter"/>
</dbReference>
<dbReference type="GO" id="GO:0008821">
    <property type="term" value="F:crossover junction DNA endonuclease activity"/>
    <property type="evidence" value="ECO:0007669"/>
    <property type="project" value="UniProtKB-UniRule"/>
</dbReference>
<gene>
    <name evidence="3" type="primary">ga08327</name>
    <name evidence="3" type="ORF">PR202_ga08327</name>
</gene>
<proteinExistence type="inferred from homology"/>
<dbReference type="GO" id="GO:0003677">
    <property type="term" value="F:DNA binding"/>
    <property type="evidence" value="ECO:0007669"/>
    <property type="project" value="UniProtKB-UniRule"/>
</dbReference>
<dbReference type="GO" id="GO:0005634">
    <property type="term" value="C:nucleus"/>
    <property type="evidence" value="ECO:0007669"/>
    <property type="project" value="UniProtKB-SubCell"/>
</dbReference>
<dbReference type="GO" id="GO:0048476">
    <property type="term" value="C:Holliday junction resolvase complex"/>
    <property type="evidence" value="ECO:0007669"/>
    <property type="project" value="UniProtKB-UniRule"/>
</dbReference>
<reference evidence="3" key="1">
    <citation type="journal article" date="2018" name="DNA Res.">
        <title>Multiple hybrid de novo genome assembly of finger millet, an orphan allotetraploid crop.</title>
        <authorList>
            <person name="Hatakeyama M."/>
            <person name="Aluri S."/>
            <person name="Balachadran M.T."/>
            <person name="Sivarajan S.R."/>
            <person name="Patrignani A."/>
            <person name="Gruter S."/>
            <person name="Poveda L."/>
            <person name="Shimizu-Inatsugi R."/>
            <person name="Baeten J."/>
            <person name="Francoijs K.J."/>
            <person name="Nataraja K.N."/>
            <person name="Reddy Y.A.N."/>
            <person name="Phadnis S."/>
            <person name="Ravikumar R.L."/>
            <person name="Schlapbach R."/>
            <person name="Sreeman S.M."/>
            <person name="Shimizu K.K."/>
        </authorList>
    </citation>
    <scope>NUCLEOTIDE SEQUENCE</scope>
</reference>
<accession>A0AAV5C0Z9</accession>
<keyword evidence="1" id="KW-0540">Nuclease</keyword>
<dbReference type="GO" id="GO:0031573">
    <property type="term" value="P:mitotic intra-S DNA damage checkpoint signaling"/>
    <property type="evidence" value="ECO:0007669"/>
    <property type="project" value="TreeGrafter"/>
</dbReference>
<dbReference type="GO" id="GO:0000727">
    <property type="term" value="P:double-strand break repair via break-induced replication"/>
    <property type="evidence" value="ECO:0007669"/>
    <property type="project" value="UniProtKB-UniRule"/>
</dbReference>
<feature type="region of interest" description="Disordered" evidence="2">
    <location>
        <begin position="65"/>
        <end position="98"/>
    </location>
</feature>
<keyword evidence="1" id="KW-0255">Endonuclease</keyword>
<keyword evidence="1" id="KW-0227">DNA damage</keyword>
<dbReference type="GO" id="GO:0000712">
    <property type="term" value="P:resolution of meiotic recombination intermediates"/>
    <property type="evidence" value="ECO:0007669"/>
    <property type="project" value="TreeGrafter"/>
</dbReference>
<keyword evidence="1" id="KW-0460">Magnesium</keyword>